<proteinExistence type="predicted"/>
<accession>A0A517QZN0</accession>
<feature type="compositionally biased region" description="Polar residues" evidence="1">
    <location>
        <begin position="65"/>
        <end position="77"/>
    </location>
</feature>
<protein>
    <recommendedName>
        <fullName evidence="4">DUF3299 domain-containing protein</fullName>
    </recommendedName>
</protein>
<dbReference type="AlphaFoldDB" id="A0A517QZN0"/>
<keyword evidence="3" id="KW-1185">Reference proteome</keyword>
<dbReference type="OrthoDB" id="267771at2"/>
<dbReference type="KEGG" id="svp:Pan189_14730"/>
<sequence>MSQQPIGDSDSAVEIAEESGSAIFSEPRPLGDTVVDSEPSTPQQTVLAEKPEIIPVAAEIPVTPQPQLQPDSGTTPDPETLAPEIETPFEPPAPPTFRREGRERALRVTYDDIDLLKLLGVDPVPPDIVSRFPDWLQELDGETVRIRGFMYPAYEERLSAFTMARDNEICCFGRNPKIYDLIVVKLLEGTTTQYIANRPFDVIGTFRIKPVHQNGNWYQIYRLEDAKVINR</sequence>
<evidence type="ECO:0000313" key="2">
    <source>
        <dbReference type="EMBL" id="QDT37105.1"/>
    </source>
</evidence>
<evidence type="ECO:0000256" key="1">
    <source>
        <dbReference type="SAM" id="MobiDB-lite"/>
    </source>
</evidence>
<organism evidence="2 3">
    <name type="scientific">Stratiformator vulcanicus</name>
    <dbReference type="NCBI Taxonomy" id="2527980"/>
    <lineage>
        <taxon>Bacteria</taxon>
        <taxon>Pseudomonadati</taxon>
        <taxon>Planctomycetota</taxon>
        <taxon>Planctomycetia</taxon>
        <taxon>Planctomycetales</taxon>
        <taxon>Planctomycetaceae</taxon>
        <taxon>Stratiformator</taxon>
    </lineage>
</organism>
<dbReference type="Gene3D" id="2.40.50.870">
    <property type="entry name" value="Protein of unknown function (DUF3299)"/>
    <property type="match status" value="1"/>
</dbReference>
<dbReference type="RefSeq" id="WP_145363250.1">
    <property type="nucleotide sequence ID" value="NZ_CP036268.1"/>
</dbReference>
<evidence type="ECO:0008006" key="4">
    <source>
        <dbReference type="Google" id="ProtNLM"/>
    </source>
</evidence>
<evidence type="ECO:0000313" key="3">
    <source>
        <dbReference type="Proteomes" id="UP000317318"/>
    </source>
</evidence>
<reference evidence="2 3" key="1">
    <citation type="submission" date="2019-02" db="EMBL/GenBank/DDBJ databases">
        <title>Deep-cultivation of Planctomycetes and their phenomic and genomic characterization uncovers novel biology.</title>
        <authorList>
            <person name="Wiegand S."/>
            <person name="Jogler M."/>
            <person name="Boedeker C."/>
            <person name="Pinto D."/>
            <person name="Vollmers J."/>
            <person name="Rivas-Marin E."/>
            <person name="Kohn T."/>
            <person name="Peeters S.H."/>
            <person name="Heuer A."/>
            <person name="Rast P."/>
            <person name="Oberbeckmann S."/>
            <person name="Bunk B."/>
            <person name="Jeske O."/>
            <person name="Meyerdierks A."/>
            <person name="Storesund J.E."/>
            <person name="Kallscheuer N."/>
            <person name="Luecker S."/>
            <person name="Lage O.M."/>
            <person name="Pohl T."/>
            <person name="Merkel B.J."/>
            <person name="Hornburger P."/>
            <person name="Mueller R.-W."/>
            <person name="Bruemmer F."/>
            <person name="Labrenz M."/>
            <person name="Spormann A.M."/>
            <person name="Op den Camp H."/>
            <person name="Overmann J."/>
            <person name="Amann R."/>
            <person name="Jetten M.S.M."/>
            <person name="Mascher T."/>
            <person name="Medema M.H."/>
            <person name="Devos D.P."/>
            <person name="Kaster A.-K."/>
            <person name="Ovreas L."/>
            <person name="Rohde M."/>
            <person name="Galperin M.Y."/>
            <person name="Jogler C."/>
        </authorList>
    </citation>
    <scope>NUCLEOTIDE SEQUENCE [LARGE SCALE GENOMIC DNA]</scope>
    <source>
        <strain evidence="2 3">Pan189</strain>
    </source>
</reference>
<dbReference type="EMBL" id="CP036268">
    <property type="protein sequence ID" value="QDT37105.1"/>
    <property type="molecule type" value="Genomic_DNA"/>
</dbReference>
<dbReference type="Proteomes" id="UP000317318">
    <property type="component" value="Chromosome"/>
</dbReference>
<feature type="region of interest" description="Disordered" evidence="1">
    <location>
        <begin position="1"/>
        <end position="101"/>
    </location>
</feature>
<name>A0A517QZN0_9PLAN</name>
<gene>
    <name evidence="2" type="ORF">Pan189_14730</name>
</gene>